<feature type="signal peptide" evidence="10">
    <location>
        <begin position="1"/>
        <end position="29"/>
    </location>
</feature>
<dbReference type="InterPro" id="IPR001611">
    <property type="entry name" value="Leu-rich_rpt"/>
</dbReference>
<dbReference type="InterPro" id="IPR013210">
    <property type="entry name" value="LRR_N_plant-typ"/>
</dbReference>
<dbReference type="InterPro" id="IPR000719">
    <property type="entry name" value="Prot_kinase_dom"/>
</dbReference>
<dbReference type="PROSITE" id="PS50011">
    <property type="entry name" value="PROTEIN_KINASE_DOM"/>
    <property type="match status" value="1"/>
</dbReference>
<evidence type="ECO:0000256" key="7">
    <source>
        <dbReference type="ARBA" id="ARBA00023136"/>
    </source>
</evidence>
<sequence length="712" mass="74969">MPRRPGPGAAWPCFLLLHIVLHLHLAANAADADALLTLKSSLDRSDRLPWRPDTAPAFCSSWPGVRQCAPAGRVTKLVLEGLNLTGSLTAALLAPLAELRVLSLKSNALTGPIPDALPRALPNLKLLYLADNRLQGRVPATLALLHRATVIVLSGNRLTGQIPTSLAALPRLTSLLLDRNLLTGAVPSLGQPTLRAFNVSANRLSGKIPRALAARFNASSFLPNAGLCGAPLAVRCVPGGDGPSPAPLTAATAAFAPLPPPRTKTRRGKNAAVVAGATVAGVVVLAVLVAAALMASRRGRNKRVAGDVDKGGGAAVAAAAEEHHQAAQAQQQQHHHHASSAAAAAALAATTAGAAMGVGVGGREFSWEREGIGKLVFCGGVAEMYSLEELLRASAETLGRGEVGSTYKAVMETGFIVTVKRMRDPSAGGVGAAEFGRRAEELGRVRHPNTVALRAYFQAKEERLLVYDYFPNGSLFSLVHGSRPSSKGKPLHWTSCMKIAEDVAAGLVHLHQSSIVHGNLKPSNVLLGPDFESCLTDYGLVPTLLPSNAELHSSSSSSSLFYRAPEVRGAHAHATSFTPATDVYSFGVLLLELLTGRTPFQDLMELHGDDIPSWVRAVREEERETESGGESVSAGGAEEKLTALINIAAMCVAADPARRPTTVEVLRMVREARAEAMSSSNSSDRSPARWSDAMLGVPRDQAAESFTDRERD</sequence>
<keyword evidence="3 9" id="KW-0812">Transmembrane</keyword>
<keyword evidence="4 10" id="KW-0732">Signal</keyword>
<dbReference type="Proteomes" id="UP000604825">
    <property type="component" value="Unassembled WGS sequence"/>
</dbReference>
<organism evidence="12 13">
    <name type="scientific">Miscanthus lutarioriparius</name>
    <dbReference type="NCBI Taxonomy" id="422564"/>
    <lineage>
        <taxon>Eukaryota</taxon>
        <taxon>Viridiplantae</taxon>
        <taxon>Streptophyta</taxon>
        <taxon>Embryophyta</taxon>
        <taxon>Tracheophyta</taxon>
        <taxon>Spermatophyta</taxon>
        <taxon>Magnoliopsida</taxon>
        <taxon>Liliopsida</taxon>
        <taxon>Poales</taxon>
        <taxon>Poaceae</taxon>
        <taxon>PACMAD clade</taxon>
        <taxon>Panicoideae</taxon>
        <taxon>Andropogonodae</taxon>
        <taxon>Andropogoneae</taxon>
        <taxon>Saccharinae</taxon>
        <taxon>Miscanthus</taxon>
    </lineage>
</organism>
<feature type="region of interest" description="Disordered" evidence="8">
    <location>
        <begin position="315"/>
        <end position="343"/>
    </location>
</feature>
<dbReference type="Gene3D" id="3.80.10.10">
    <property type="entry name" value="Ribonuclease Inhibitor"/>
    <property type="match status" value="2"/>
</dbReference>
<dbReference type="EMBL" id="CAJGYO010000007">
    <property type="protein sequence ID" value="CAD6241537.1"/>
    <property type="molecule type" value="Genomic_DNA"/>
</dbReference>
<evidence type="ECO:0000256" key="8">
    <source>
        <dbReference type="SAM" id="MobiDB-lite"/>
    </source>
</evidence>
<feature type="region of interest" description="Disordered" evidence="8">
    <location>
        <begin position="673"/>
        <end position="712"/>
    </location>
</feature>
<evidence type="ECO:0000256" key="2">
    <source>
        <dbReference type="ARBA" id="ARBA00022614"/>
    </source>
</evidence>
<feature type="domain" description="Protein kinase" evidence="11">
    <location>
        <begin position="392"/>
        <end position="677"/>
    </location>
</feature>
<dbReference type="SUPFAM" id="SSF56112">
    <property type="entry name" value="Protein kinase-like (PK-like)"/>
    <property type="match status" value="1"/>
</dbReference>
<dbReference type="OrthoDB" id="4062651at2759"/>
<proteinExistence type="predicted"/>
<dbReference type="Gene3D" id="1.10.510.10">
    <property type="entry name" value="Transferase(Phosphotransferase) domain 1"/>
    <property type="match status" value="1"/>
</dbReference>
<dbReference type="SUPFAM" id="SSF52058">
    <property type="entry name" value="L domain-like"/>
    <property type="match status" value="1"/>
</dbReference>
<dbReference type="PANTHER" id="PTHR48007:SF39">
    <property type="entry name" value="PROTEIN KINASE DOMAIN-CONTAINING PROTEIN"/>
    <property type="match status" value="1"/>
</dbReference>
<dbReference type="InterPro" id="IPR011009">
    <property type="entry name" value="Kinase-like_dom_sf"/>
</dbReference>
<evidence type="ECO:0000256" key="1">
    <source>
        <dbReference type="ARBA" id="ARBA00004370"/>
    </source>
</evidence>
<keyword evidence="5" id="KW-0677">Repeat</keyword>
<evidence type="ECO:0000256" key="5">
    <source>
        <dbReference type="ARBA" id="ARBA00022737"/>
    </source>
</evidence>
<dbReference type="FunFam" id="3.80.10.10:FF:000400">
    <property type="entry name" value="Nuclear pore complex protein NUP107"/>
    <property type="match status" value="1"/>
</dbReference>
<dbReference type="Pfam" id="PF00069">
    <property type="entry name" value="Pkinase"/>
    <property type="match status" value="1"/>
</dbReference>
<dbReference type="Pfam" id="PF08263">
    <property type="entry name" value="LRRNT_2"/>
    <property type="match status" value="1"/>
</dbReference>
<accession>A0A811PEH2</accession>
<comment type="subcellular location">
    <subcellularLocation>
        <location evidence="1">Membrane</location>
    </subcellularLocation>
</comment>
<keyword evidence="13" id="KW-1185">Reference proteome</keyword>
<gene>
    <name evidence="12" type="ORF">NCGR_LOCUS27279</name>
</gene>
<dbReference type="PANTHER" id="PTHR48007">
    <property type="entry name" value="LEUCINE-RICH REPEAT RECEPTOR-LIKE PROTEIN KINASE PXC1"/>
    <property type="match status" value="1"/>
</dbReference>
<dbReference type="Pfam" id="PF13855">
    <property type="entry name" value="LRR_8"/>
    <property type="match status" value="1"/>
</dbReference>
<keyword evidence="6 9" id="KW-1133">Transmembrane helix</keyword>
<evidence type="ECO:0000313" key="13">
    <source>
        <dbReference type="Proteomes" id="UP000604825"/>
    </source>
</evidence>
<dbReference type="InterPro" id="IPR046959">
    <property type="entry name" value="PRK1-6/SRF4-like"/>
</dbReference>
<dbReference type="GO" id="GO:0016020">
    <property type="term" value="C:membrane"/>
    <property type="evidence" value="ECO:0007669"/>
    <property type="project" value="UniProtKB-SubCell"/>
</dbReference>
<dbReference type="Gene3D" id="3.30.200.20">
    <property type="entry name" value="Phosphorylase Kinase, domain 1"/>
    <property type="match status" value="1"/>
</dbReference>
<comment type="caution">
    <text evidence="12">The sequence shown here is derived from an EMBL/GenBank/DDBJ whole genome shotgun (WGS) entry which is preliminary data.</text>
</comment>
<keyword evidence="7 9" id="KW-0472">Membrane</keyword>
<protein>
    <recommendedName>
        <fullName evidence="11">Protein kinase domain-containing protein</fullName>
    </recommendedName>
</protein>
<feature type="compositionally biased region" description="Low complexity" evidence="8">
    <location>
        <begin position="675"/>
        <end position="691"/>
    </location>
</feature>
<dbReference type="GO" id="GO:0004672">
    <property type="term" value="F:protein kinase activity"/>
    <property type="evidence" value="ECO:0007669"/>
    <property type="project" value="InterPro"/>
</dbReference>
<evidence type="ECO:0000259" key="11">
    <source>
        <dbReference type="PROSITE" id="PS50011"/>
    </source>
</evidence>
<dbReference type="InterPro" id="IPR032675">
    <property type="entry name" value="LRR_dom_sf"/>
</dbReference>
<feature type="transmembrane region" description="Helical" evidence="9">
    <location>
        <begin position="271"/>
        <end position="293"/>
    </location>
</feature>
<feature type="chain" id="PRO_5032668100" description="Protein kinase domain-containing protein" evidence="10">
    <location>
        <begin position="30"/>
        <end position="712"/>
    </location>
</feature>
<keyword evidence="2" id="KW-0433">Leucine-rich repeat</keyword>
<evidence type="ECO:0000313" key="12">
    <source>
        <dbReference type="EMBL" id="CAD6241537.1"/>
    </source>
</evidence>
<dbReference type="GO" id="GO:0005524">
    <property type="term" value="F:ATP binding"/>
    <property type="evidence" value="ECO:0007669"/>
    <property type="project" value="InterPro"/>
</dbReference>
<dbReference type="AlphaFoldDB" id="A0A811PEH2"/>
<name>A0A811PEH2_9POAL</name>
<evidence type="ECO:0000256" key="10">
    <source>
        <dbReference type="SAM" id="SignalP"/>
    </source>
</evidence>
<evidence type="ECO:0000256" key="4">
    <source>
        <dbReference type="ARBA" id="ARBA00022729"/>
    </source>
</evidence>
<evidence type="ECO:0000256" key="3">
    <source>
        <dbReference type="ARBA" id="ARBA00022692"/>
    </source>
</evidence>
<evidence type="ECO:0000256" key="9">
    <source>
        <dbReference type="SAM" id="Phobius"/>
    </source>
</evidence>
<evidence type="ECO:0000256" key="6">
    <source>
        <dbReference type="ARBA" id="ARBA00022989"/>
    </source>
</evidence>
<reference evidence="12" key="1">
    <citation type="submission" date="2020-10" db="EMBL/GenBank/DDBJ databases">
        <authorList>
            <person name="Han B."/>
            <person name="Lu T."/>
            <person name="Zhao Q."/>
            <person name="Huang X."/>
            <person name="Zhao Y."/>
        </authorList>
    </citation>
    <scope>NUCLEOTIDE SEQUENCE</scope>
</reference>